<name>A0A2S8AG06_9FLAO</name>
<organism evidence="1 2">
    <name type="scientific">Apibacter adventoris</name>
    <dbReference type="NCBI Taxonomy" id="1679466"/>
    <lineage>
        <taxon>Bacteria</taxon>
        <taxon>Pseudomonadati</taxon>
        <taxon>Bacteroidota</taxon>
        <taxon>Flavobacteriia</taxon>
        <taxon>Flavobacteriales</taxon>
        <taxon>Weeksellaceae</taxon>
        <taxon>Apibacter</taxon>
    </lineage>
</organism>
<dbReference type="OrthoDB" id="1451820at2"/>
<keyword evidence="2" id="KW-1185">Reference proteome</keyword>
<comment type="caution">
    <text evidence="1">The sequence shown here is derived from an EMBL/GenBank/DDBJ whole genome shotgun (WGS) entry which is preliminary data.</text>
</comment>
<reference evidence="1 2" key="1">
    <citation type="submission" date="2018-02" db="EMBL/GenBank/DDBJ databases">
        <title>Genome sequences of Apibacter spp., gut symbionts of Asian honey bees.</title>
        <authorList>
            <person name="Kwong W.K."/>
            <person name="Steele M.I."/>
            <person name="Moran N.A."/>
        </authorList>
    </citation>
    <scope>NUCLEOTIDE SEQUENCE [LARGE SCALE GENOMIC DNA]</scope>
    <source>
        <strain evidence="2">wkB301</strain>
    </source>
</reference>
<dbReference type="RefSeq" id="WP_105245234.1">
    <property type="nucleotide sequence ID" value="NZ_PSZM01000001.1"/>
</dbReference>
<evidence type="ECO:0008006" key="3">
    <source>
        <dbReference type="Google" id="ProtNLM"/>
    </source>
</evidence>
<protein>
    <recommendedName>
        <fullName evidence="3">NTF2-like N-terminal transpeptidase</fullName>
    </recommendedName>
</protein>
<sequence length="380" mass="43307">MKKGFGLVLVLFFFFISCKKEYTTVDGSSKDNFNKSIESISSKLTILQQDKIQEAIKLIYKFRTEGTDETKRWEQLYELLNGKNADQIFDIAEEVAKENKISWSSTSMNTLDSSVFDEELKSMTLEEEKLKQIEAATKINLHFSPVSNNVENNDGFYLYPELVDEEGNSITYDNLPLSLSISFINNGTVVYVTKKTITSSEAGNPSLKKGIKIPYNMFDKNKLSDARVDVEIKANAGEKYLYGKLKAIPIDLSKTKEVTNSVEDEINNQVSVDNVKSFIQYIGNKNYSKAYSLTKNPKWDTEEKFASTSNGFGTVEATNLLTTEVINTSRDKITIFALYQIKDQNGKVKTLKQNFILKKDKDNWFITDTETKEIKEDTWK</sequence>
<evidence type="ECO:0000313" key="1">
    <source>
        <dbReference type="EMBL" id="PQL95287.1"/>
    </source>
</evidence>
<dbReference type="Proteomes" id="UP000238042">
    <property type="component" value="Unassembled WGS sequence"/>
</dbReference>
<accession>A0A2S8AG06</accession>
<proteinExistence type="predicted"/>
<dbReference type="AlphaFoldDB" id="A0A2S8AG06"/>
<gene>
    <name evidence="1" type="ORF">C4S77_00365</name>
</gene>
<evidence type="ECO:0000313" key="2">
    <source>
        <dbReference type="Proteomes" id="UP000238042"/>
    </source>
</evidence>
<dbReference type="EMBL" id="PSZM01000001">
    <property type="protein sequence ID" value="PQL95287.1"/>
    <property type="molecule type" value="Genomic_DNA"/>
</dbReference>
<dbReference type="PROSITE" id="PS51257">
    <property type="entry name" value="PROKAR_LIPOPROTEIN"/>
    <property type="match status" value="1"/>
</dbReference>